<keyword evidence="7" id="KW-1185">Reference proteome</keyword>
<dbReference type="AlphaFoldDB" id="F7NPI0"/>
<dbReference type="PROSITE" id="PS51918">
    <property type="entry name" value="RADICAL_SAM"/>
    <property type="match status" value="1"/>
</dbReference>
<evidence type="ECO:0000256" key="3">
    <source>
        <dbReference type="ARBA" id="ARBA00023004"/>
    </source>
</evidence>
<keyword evidence="1" id="KW-0949">S-adenosyl-L-methionine</keyword>
<dbReference type="Proteomes" id="UP000003240">
    <property type="component" value="Unassembled WGS sequence"/>
</dbReference>
<dbReference type="GO" id="GO:0003824">
    <property type="term" value="F:catalytic activity"/>
    <property type="evidence" value="ECO:0007669"/>
    <property type="project" value="InterPro"/>
</dbReference>
<dbReference type="Gene3D" id="3.20.20.70">
    <property type="entry name" value="Aldolase class I"/>
    <property type="match status" value="1"/>
</dbReference>
<accession>F7NPI0</accession>
<dbReference type="GO" id="GO:0046872">
    <property type="term" value="F:metal ion binding"/>
    <property type="evidence" value="ECO:0007669"/>
    <property type="project" value="UniProtKB-KW"/>
</dbReference>
<protein>
    <submittedName>
        <fullName evidence="6">Radical SAM domain protein</fullName>
    </submittedName>
</protein>
<evidence type="ECO:0000259" key="5">
    <source>
        <dbReference type="PROSITE" id="PS51918"/>
    </source>
</evidence>
<evidence type="ECO:0000256" key="2">
    <source>
        <dbReference type="ARBA" id="ARBA00022723"/>
    </source>
</evidence>
<dbReference type="SMART" id="SM00729">
    <property type="entry name" value="Elp3"/>
    <property type="match status" value="1"/>
</dbReference>
<evidence type="ECO:0000256" key="1">
    <source>
        <dbReference type="ARBA" id="ARBA00022691"/>
    </source>
</evidence>
<evidence type="ECO:0000313" key="7">
    <source>
        <dbReference type="Proteomes" id="UP000003240"/>
    </source>
</evidence>
<proteinExistence type="predicted"/>
<keyword evidence="3" id="KW-0408">Iron</keyword>
<comment type="caution">
    <text evidence="6">The sequence shown here is derived from an EMBL/GenBank/DDBJ whole genome shotgun (WGS) entry which is preliminary data.</text>
</comment>
<feature type="domain" description="Radical SAM core" evidence="5">
    <location>
        <begin position="22"/>
        <end position="260"/>
    </location>
</feature>
<name>F7NPI0_9FIRM</name>
<evidence type="ECO:0000313" key="6">
    <source>
        <dbReference type="EMBL" id="EGO62060.1"/>
    </source>
</evidence>
<organism evidence="6 7">
    <name type="scientific">Acetonema longum DSM 6540</name>
    <dbReference type="NCBI Taxonomy" id="1009370"/>
    <lineage>
        <taxon>Bacteria</taxon>
        <taxon>Bacillati</taxon>
        <taxon>Bacillota</taxon>
        <taxon>Negativicutes</taxon>
        <taxon>Acetonemataceae</taxon>
        <taxon>Acetonema</taxon>
    </lineage>
</organism>
<dbReference type="InterPro" id="IPR013785">
    <property type="entry name" value="Aldolase_TIM"/>
</dbReference>
<dbReference type="RefSeq" id="WP_004099292.1">
    <property type="nucleotide sequence ID" value="NZ_AFGF01000243.1"/>
</dbReference>
<dbReference type="InterPro" id="IPR006638">
    <property type="entry name" value="Elp3/MiaA/NifB-like_rSAM"/>
</dbReference>
<dbReference type="Pfam" id="PF04055">
    <property type="entry name" value="Radical_SAM"/>
    <property type="match status" value="1"/>
</dbReference>
<reference evidence="6 7" key="1">
    <citation type="journal article" date="2011" name="EMBO J.">
        <title>Structural diversity of bacterial flagellar motors.</title>
        <authorList>
            <person name="Chen S."/>
            <person name="Beeby M."/>
            <person name="Murphy G.E."/>
            <person name="Leadbetter J.R."/>
            <person name="Hendrixson D.R."/>
            <person name="Briegel A."/>
            <person name="Li Z."/>
            <person name="Shi J."/>
            <person name="Tocheva E.I."/>
            <person name="Muller A."/>
            <person name="Dobro M.J."/>
            <person name="Jensen G.J."/>
        </authorList>
    </citation>
    <scope>NUCLEOTIDE SEQUENCE [LARGE SCALE GENOMIC DNA]</scope>
    <source>
        <strain evidence="6 7">DSM 6540</strain>
    </source>
</reference>
<keyword evidence="4" id="KW-0411">Iron-sulfur</keyword>
<dbReference type="OrthoDB" id="5495221at2"/>
<gene>
    <name evidence="6" type="ORF">ALO_20127</name>
</gene>
<dbReference type="SFLD" id="SFLDS00029">
    <property type="entry name" value="Radical_SAM"/>
    <property type="match status" value="1"/>
</dbReference>
<dbReference type="STRING" id="1009370.ALO_20127"/>
<dbReference type="InterPro" id="IPR058240">
    <property type="entry name" value="rSAM_sf"/>
</dbReference>
<dbReference type="SUPFAM" id="SSF102114">
    <property type="entry name" value="Radical SAM enzymes"/>
    <property type="match status" value="1"/>
</dbReference>
<sequence>MNFWKLSAGTAGLIGQKPVKTDAPPTTGYIMLGEKCGNNCRFCSQSRQSQAKDNLLSRITWPAVPAAEAASGIAAAYAAGRIKRACLQVVHSGDSCAAAARAVADLALAGAGSVPVCVSSHLETVEQAERLMAAGADRICIALDAATPAVYRDAKEGDWLSKWDLLIRCAARFSGRVTTHLIVGLGETEAEMADVLAACVQQRITVGLFAFTPIRGTAWSGRTPPAIGSYRRIQVAHYLLQTGYGREIIRCEQGRISGFNLPALTEFLADGRAFQTSGCPDCNRPYYNERPGGTMYNYPRPLRPDEVRRAVWECEVEVT</sequence>
<dbReference type="InterPro" id="IPR007197">
    <property type="entry name" value="rSAM"/>
</dbReference>
<dbReference type="eggNOG" id="COG2516">
    <property type="taxonomic scope" value="Bacteria"/>
</dbReference>
<evidence type="ECO:0000256" key="4">
    <source>
        <dbReference type="ARBA" id="ARBA00023014"/>
    </source>
</evidence>
<dbReference type="SFLD" id="SFLDG01098">
    <property type="entry name" value="Uncharacterised_Radical_SAM_Su"/>
    <property type="match status" value="1"/>
</dbReference>
<keyword evidence="2" id="KW-0479">Metal-binding</keyword>
<dbReference type="GO" id="GO:0051536">
    <property type="term" value="F:iron-sulfur cluster binding"/>
    <property type="evidence" value="ECO:0007669"/>
    <property type="project" value="UniProtKB-KW"/>
</dbReference>
<dbReference type="EMBL" id="AFGF01000243">
    <property type="protein sequence ID" value="EGO62060.1"/>
    <property type="molecule type" value="Genomic_DNA"/>
</dbReference>